<dbReference type="PANTHER" id="PTHR12465:SF0">
    <property type="entry name" value="MEDIATOR OF RNA POLYMERASE II TRANSCRIPTION SUBUNIT 20"/>
    <property type="match status" value="1"/>
</dbReference>
<keyword evidence="4" id="KW-0010">Activator</keyword>
<gene>
    <name evidence="4" type="primary">MED20</name>
    <name evidence="5" type="ORF">KFL_000340070</name>
</gene>
<reference evidence="5 6" key="1">
    <citation type="journal article" date="2014" name="Nat. Commun.">
        <title>Klebsormidium flaccidum genome reveals primary factors for plant terrestrial adaptation.</title>
        <authorList>
            <person name="Hori K."/>
            <person name="Maruyama F."/>
            <person name="Fujisawa T."/>
            <person name="Togashi T."/>
            <person name="Yamamoto N."/>
            <person name="Seo M."/>
            <person name="Sato S."/>
            <person name="Yamada T."/>
            <person name="Mori H."/>
            <person name="Tajima N."/>
            <person name="Moriyama T."/>
            <person name="Ikeuchi M."/>
            <person name="Watanabe M."/>
            <person name="Wada H."/>
            <person name="Kobayashi K."/>
            <person name="Saito M."/>
            <person name="Masuda T."/>
            <person name="Sasaki-Sekimoto Y."/>
            <person name="Mashiguchi K."/>
            <person name="Awai K."/>
            <person name="Shimojima M."/>
            <person name="Masuda S."/>
            <person name="Iwai M."/>
            <person name="Nobusawa T."/>
            <person name="Narise T."/>
            <person name="Kondo S."/>
            <person name="Saito H."/>
            <person name="Sato R."/>
            <person name="Murakawa M."/>
            <person name="Ihara Y."/>
            <person name="Oshima-Yamada Y."/>
            <person name="Ohtaka K."/>
            <person name="Satoh M."/>
            <person name="Sonobe K."/>
            <person name="Ishii M."/>
            <person name="Ohtani R."/>
            <person name="Kanamori-Sato M."/>
            <person name="Honoki R."/>
            <person name="Miyazaki D."/>
            <person name="Mochizuki H."/>
            <person name="Umetsu J."/>
            <person name="Higashi K."/>
            <person name="Shibata D."/>
            <person name="Kamiya Y."/>
            <person name="Sato N."/>
            <person name="Nakamura Y."/>
            <person name="Tabata S."/>
            <person name="Ida S."/>
            <person name="Kurokawa K."/>
            <person name="Ohta H."/>
        </authorList>
    </citation>
    <scope>NUCLEOTIDE SEQUENCE [LARGE SCALE GENOMIC DNA]</scope>
    <source>
        <strain evidence="5 6">NIES-2285</strain>
    </source>
</reference>
<keyword evidence="4" id="KW-0805">Transcription regulation</keyword>
<comment type="similarity">
    <text evidence="2 4">Belongs to the Mediator complex subunit 20 family.</text>
</comment>
<evidence type="ECO:0000256" key="1">
    <source>
        <dbReference type="ARBA" id="ARBA00004123"/>
    </source>
</evidence>
<organism evidence="5 6">
    <name type="scientific">Klebsormidium nitens</name>
    <name type="common">Green alga</name>
    <name type="synonym">Ulothrix nitens</name>
    <dbReference type="NCBI Taxonomy" id="105231"/>
    <lineage>
        <taxon>Eukaryota</taxon>
        <taxon>Viridiplantae</taxon>
        <taxon>Streptophyta</taxon>
        <taxon>Klebsormidiophyceae</taxon>
        <taxon>Klebsormidiales</taxon>
        <taxon>Klebsormidiaceae</taxon>
        <taxon>Klebsormidium</taxon>
    </lineage>
</organism>
<comment type="subunit">
    <text evidence="4">Component of the Mediator complex.</text>
</comment>
<dbReference type="GO" id="GO:0006357">
    <property type="term" value="P:regulation of transcription by RNA polymerase II"/>
    <property type="evidence" value="ECO:0000318"/>
    <property type="project" value="GO_Central"/>
</dbReference>
<evidence type="ECO:0000313" key="5">
    <source>
        <dbReference type="EMBL" id="GAQ79603.1"/>
    </source>
</evidence>
<protein>
    <recommendedName>
        <fullName evidence="4">Mediator of RNA polymerase II transcription subunit 20</fullName>
    </recommendedName>
    <alternativeName>
        <fullName evidence="4">Mediator complex subunit 20</fullName>
    </alternativeName>
</protein>
<evidence type="ECO:0000256" key="3">
    <source>
        <dbReference type="ARBA" id="ARBA00023242"/>
    </source>
</evidence>
<dbReference type="InterPro" id="IPR013921">
    <property type="entry name" value="Mediator_Med20"/>
</dbReference>
<keyword evidence="4" id="KW-0804">Transcription</keyword>
<dbReference type="OMA" id="FYRAMAR"/>
<dbReference type="EMBL" id="DF236983">
    <property type="protein sequence ID" value="GAQ79603.1"/>
    <property type="molecule type" value="Genomic_DNA"/>
</dbReference>
<evidence type="ECO:0000256" key="2">
    <source>
        <dbReference type="ARBA" id="ARBA00010743"/>
    </source>
</evidence>
<dbReference type="GO" id="GO:0003713">
    <property type="term" value="F:transcription coactivator activity"/>
    <property type="evidence" value="ECO:0000318"/>
    <property type="project" value="GO_Central"/>
</dbReference>
<dbReference type="Proteomes" id="UP000054558">
    <property type="component" value="Unassembled WGS sequence"/>
</dbReference>
<keyword evidence="6" id="KW-1185">Reference proteome</keyword>
<dbReference type="PANTHER" id="PTHR12465">
    <property type="entry name" value="UBIQUITIN SPECIFIC PROTEASE HOMOLOG 49"/>
    <property type="match status" value="1"/>
</dbReference>
<dbReference type="OrthoDB" id="1854899at2759"/>
<dbReference type="Pfam" id="PF08612">
    <property type="entry name" value="Med20"/>
    <property type="match status" value="1"/>
</dbReference>
<dbReference type="GO" id="GO:0016592">
    <property type="term" value="C:mediator complex"/>
    <property type="evidence" value="ECO:0000318"/>
    <property type="project" value="GO_Central"/>
</dbReference>
<dbReference type="STRING" id="105231.A0A1Y1HNJ6"/>
<evidence type="ECO:0000313" key="6">
    <source>
        <dbReference type="Proteomes" id="UP000054558"/>
    </source>
</evidence>
<comment type="subcellular location">
    <subcellularLocation>
        <location evidence="1 4">Nucleus</location>
    </subcellularLocation>
</comment>
<evidence type="ECO:0000256" key="4">
    <source>
        <dbReference type="RuleBase" id="RU364152"/>
    </source>
</evidence>
<name>A0A1Y1HNJ6_KLENI</name>
<proteinExistence type="inferred from homology"/>
<keyword evidence="3 4" id="KW-0539">Nucleus</keyword>
<comment type="function">
    <text evidence="4">Component of the Mediator complex, a coactivator involved in the regulated transcription of nearly all RNA polymerase II-dependent genes. Mediator functions as a bridge to convey information from gene-specific regulatory proteins to the basal RNA polymerase II transcription machinery. Mediator is recruited to promoters by direct interactions with regulatory proteins and serves as a scaffold for the assembly of a functional preinitiation complex with RNA polymerase II and the general transcription factors.</text>
</comment>
<accession>A0A1Y1HNJ6</accession>
<dbReference type="AlphaFoldDB" id="A0A1Y1HNJ6"/>
<sequence length="218" mass="24725">MGVKWLLRWQPPTSLPLTTPMFEEILANAEAIGAQQGGRWQLTSTLYRPIVREAKGGEPAAVRDLFMITGTEHPEKLWLVVRQEKQVLVADASLLAILDKVQLYKQRTAVTFEGRVYEMGDFRLRLGRAVFSINEQLRGITLEVEYLPTQSSAQAVPMLTEFFAVWDESLKSKSLLGKFVVVDPLFEEFGLSDNYSLQHMALHYVYLSTLFLIGTRVS</sequence>